<reference evidence="2" key="1">
    <citation type="journal article" date="2021" name="Proc. Natl. Acad. Sci. U.S.A.">
        <title>Three genomes in the algal genus Volvox reveal the fate of a haploid sex-determining region after a transition to homothallism.</title>
        <authorList>
            <person name="Yamamoto K."/>
            <person name="Hamaji T."/>
            <person name="Kawai-Toyooka H."/>
            <person name="Matsuzaki R."/>
            <person name="Takahashi F."/>
            <person name="Nishimura Y."/>
            <person name="Kawachi M."/>
            <person name="Noguchi H."/>
            <person name="Minakuchi Y."/>
            <person name="Umen J.G."/>
            <person name="Toyoda A."/>
            <person name="Nozaki H."/>
        </authorList>
    </citation>
    <scope>NUCLEOTIDE SEQUENCE</scope>
    <source>
        <strain evidence="2">NIES-3780</strain>
    </source>
</reference>
<sequence length="558" mass="60748">MRQCQMRLKAALDTLLKKRHIVANARHGAVEFELLPPFEGGHLEAFAQVSALLTQTYPQDAKVIKDCIYRGRDLQNGMKNGSWMPSHDAFLVAGLWMPDRKTGDGGLVSAVLLRVNLPTNSSDSHKKLHVQITFQATVPDLQRHGLGRLLTCCVLKAAAHAKHEYATVVIQSTAPIVTSFWSMVGFRPYMGGSYGSGSNWEHLAAIMDGVMWLSRKQEAHRPIWLAELHQHATGKQQGKGGGGRDLLARGIKGFEEVALAIVQERLSDPSTVPFDASTRSVNPPAFAANRVHELARKNVSSSSDTPLASTTEAADAAGGGNSTGGQPSTLRHARAAVAKKCTRFLFYSEEYLLPAVGTATATVSDTSDTVTVATPTSDEDPPHAAPTPAAPNDEWGLHPTQHYEQSGHVPSATELPLPPLLQSTAALEVAAGSIGFAGAEDFPTAAAEAPFHLRHQLHHQPLLLFDGRRQAFLVQLGCPRASITAGGSISRPEEKLELGLQQRYLRRLRQLQQQGAQETELPPLLMNVLLELRRRRRGLQQQQLMQQDACTIAEHDKY</sequence>
<feature type="region of interest" description="Disordered" evidence="1">
    <location>
        <begin position="360"/>
        <end position="416"/>
    </location>
</feature>
<protein>
    <submittedName>
        <fullName evidence="2">Uncharacterized protein</fullName>
    </submittedName>
</protein>
<feature type="compositionally biased region" description="Low complexity" evidence="1">
    <location>
        <begin position="360"/>
        <end position="376"/>
    </location>
</feature>
<name>A0A8J4BLS5_9CHLO</name>
<evidence type="ECO:0000313" key="3">
    <source>
        <dbReference type="Proteomes" id="UP000747399"/>
    </source>
</evidence>
<feature type="region of interest" description="Disordered" evidence="1">
    <location>
        <begin position="297"/>
        <end position="328"/>
    </location>
</feature>
<organism evidence="2 3">
    <name type="scientific">Volvox africanus</name>
    <dbReference type="NCBI Taxonomy" id="51714"/>
    <lineage>
        <taxon>Eukaryota</taxon>
        <taxon>Viridiplantae</taxon>
        <taxon>Chlorophyta</taxon>
        <taxon>core chlorophytes</taxon>
        <taxon>Chlorophyceae</taxon>
        <taxon>CS clade</taxon>
        <taxon>Chlamydomonadales</taxon>
        <taxon>Volvocaceae</taxon>
        <taxon>Volvox</taxon>
    </lineage>
</organism>
<accession>A0A8J4BLS5</accession>
<comment type="caution">
    <text evidence="2">The sequence shown here is derived from an EMBL/GenBank/DDBJ whole genome shotgun (WGS) entry which is preliminary data.</text>
</comment>
<evidence type="ECO:0000256" key="1">
    <source>
        <dbReference type="SAM" id="MobiDB-lite"/>
    </source>
</evidence>
<evidence type="ECO:0000313" key="2">
    <source>
        <dbReference type="EMBL" id="GIL64220.1"/>
    </source>
</evidence>
<feature type="compositionally biased region" description="Polar residues" evidence="1">
    <location>
        <begin position="298"/>
        <end position="312"/>
    </location>
</feature>
<dbReference type="EMBL" id="BNCO01000064">
    <property type="protein sequence ID" value="GIL64220.1"/>
    <property type="molecule type" value="Genomic_DNA"/>
</dbReference>
<dbReference type="Proteomes" id="UP000747399">
    <property type="component" value="Unassembled WGS sequence"/>
</dbReference>
<keyword evidence="3" id="KW-1185">Reference proteome</keyword>
<proteinExistence type="predicted"/>
<gene>
    <name evidence="2" type="ORF">Vafri_18144</name>
</gene>
<dbReference type="AlphaFoldDB" id="A0A8J4BLS5"/>